<keyword evidence="4" id="KW-1185">Reference proteome</keyword>
<dbReference type="AlphaFoldDB" id="A0A1E5ULL3"/>
<dbReference type="OrthoDB" id="583398at2759"/>
<dbReference type="InterPro" id="IPR013187">
    <property type="entry name" value="F-box-assoc_dom_typ3"/>
</dbReference>
<proteinExistence type="predicted"/>
<reference evidence="3 4" key="1">
    <citation type="submission" date="2016-09" db="EMBL/GenBank/DDBJ databases">
        <title>The draft genome of Dichanthelium oligosanthes: A C3 panicoid grass species.</title>
        <authorList>
            <person name="Studer A.J."/>
            <person name="Schnable J.C."/>
            <person name="Brutnell T.P."/>
        </authorList>
    </citation>
    <scope>NUCLEOTIDE SEQUENCE [LARGE SCALE GENOMIC DNA]</scope>
    <source>
        <strain evidence="4">cv. Kellogg 1175</strain>
        <tissue evidence="3">Leaf</tissue>
    </source>
</reference>
<dbReference type="SUPFAM" id="SSF81383">
    <property type="entry name" value="F-box domain"/>
    <property type="match status" value="1"/>
</dbReference>
<evidence type="ECO:0000259" key="1">
    <source>
        <dbReference type="Pfam" id="PF00646"/>
    </source>
</evidence>
<dbReference type="PANTHER" id="PTHR31111">
    <property type="entry name" value="BNAA05G37150D PROTEIN-RELATED"/>
    <property type="match status" value="1"/>
</dbReference>
<sequence length="403" mass="44286">MASTLTASGETTCEDEPMLPVQAAEDTDNDAPPDIPDDAIYNILTRLPPSSVTRSKAICKSWLSMISGRSFKPYHRAAWGRRRRRTASILLFDGSARYPATVVDEAGAARLVLRRWRAEPRHGYTVQNCCGALACLRTGRGGAQLLNPATGESLGLGNFRYGDSATWTPAEHLPWYCLGRSASTGEHKVVRLDVRLPFSSSPHVTCEVLGVGRGRPRWKEVGVWGVTYCPADRGVHISGVVHYLARSTCDVIVSFDLDTEERSEIRSPATDGVVASLSELDGQLCVSVVPSGDAARRGPCGRMVLWLLGDDVQRRDGGGKAWTLTYSIELDGTPRRAPRPLLRRGRCRVLMKRADGSIFYYDDGHVELVEVVVYQQEDGRRLTAVTADVFEESLLSLRDILRG</sequence>
<organism evidence="3 4">
    <name type="scientific">Dichanthelium oligosanthes</name>
    <dbReference type="NCBI Taxonomy" id="888268"/>
    <lineage>
        <taxon>Eukaryota</taxon>
        <taxon>Viridiplantae</taxon>
        <taxon>Streptophyta</taxon>
        <taxon>Embryophyta</taxon>
        <taxon>Tracheophyta</taxon>
        <taxon>Spermatophyta</taxon>
        <taxon>Magnoliopsida</taxon>
        <taxon>Liliopsida</taxon>
        <taxon>Poales</taxon>
        <taxon>Poaceae</taxon>
        <taxon>PACMAD clade</taxon>
        <taxon>Panicoideae</taxon>
        <taxon>Panicodae</taxon>
        <taxon>Paniceae</taxon>
        <taxon>Dichantheliinae</taxon>
        <taxon>Dichanthelium</taxon>
    </lineage>
</organism>
<dbReference type="Proteomes" id="UP000095767">
    <property type="component" value="Unassembled WGS sequence"/>
</dbReference>
<dbReference type="CDD" id="cd22157">
    <property type="entry name" value="F-box_AtFBW1-like"/>
    <property type="match status" value="1"/>
</dbReference>
<evidence type="ECO:0000313" key="4">
    <source>
        <dbReference type="Proteomes" id="UP000095767"/>
    </source>
</evidence>
<gene>
    <name evidence="3" type="ORF">BAE44_0025253</name>
</gene>
<dbReference type="NCBIfam" id="TIGR01640">
    <property type="entry name" value="F_box_assoc_1"/>
    <property type="match status" value="1"/>
</dbReference>
<comment type="caution">
    <text evidence="3">The sequence shown here is derived from an EMBL/GenBank/DDBJ whole genome shotgun (WGS) entry which is preliminary data.</text>
</comment>
<dbReference type="InterPro" id="IPR036047">
    <property type="entry name" value="F-box-like_dom_sf"/>
</dbReference>
<protein>
    <submittedName>
        <fullName evidence="3">Uncharacterized protein</fullName>
    </submittedName>
</protein>
<dbReference type="PANTHER" id="PTHR31111:SF136">
    <property type="entry name" value="F-BOX ASSOCIATED DOMAIN-CONTAINING PROTEIN"/>
    <property type="match status" value="1"/>
</dbReference>
<feature type="domain" description="F-box" evidence="1">
    <location>
        <begin position="34"/>
        <end position="72"/>
    </location>
</feature>
<name>A0A1E5ULL3_9POAL</name>
<dbReference type="EMBL" id="LWDX02072467">
    <property type="protein sequence ID" value="OEL13728.1"/>
    <property type="molecule type" value="Genomic_DNA"/>
</dbReference>
<evidence type="ECO:0000313" key="3">
    <source>
        <dbReference type="EMBL" id="OEL13728.1"/>
    </source>
</evidence>
<accession>A0A1E5ULL3</accession>
<dbReference type="InterPro" id="IPR017451">
    <property type="entry name" value="F-box-assoc_interact_dom"/>
</dbReference>
<feature type="domain" description="F-box associated beta-propeller type 3" evidence="2">
    <location>
        <begin position="130"/>
        <end position="310"/>
    </location>
</feature>
<dbReference type="Pfam" id="PF08268">
    <property type="entry name" value="FBA_3"/>
    <property type="match status" value="1"/>
</dbReference>
<dbReference type="InterPro" id="IPR001810">
    <property type="entry name" value="F-box_dom"/>
</dbReference>
<dbReference type="Pfam" id="PF00646">
    <property type="entry name" value="F-box"/>
    <property type="match status" value="1"/>
</dbReference>
<evidence type="ECO:0000259" key="2">
    <source>
        <dbReference type="Pfam" id="PF08268"/>
    </source>
</evidence>